<evidence type="ECO:0000313" key="3">
    <source>
        <dbReference type="Proteomes" id="UP000053675"/>
    </source>
</evidence>
<protein>
    <submittedName>
        <fullName evidence="2">Uncharacterized protein</fullName>
    </submittedName>
</protein>
<evidence type="ECO:0000256" key="1">
    <source>
        <dbReference type="SAM" id="Phobius"/>
    </source>
</evidence>
<accession>A0A084UBN5</accession>
<dbReference type="AlphaFoldDB" id="A0A084UBN5"/>
<keyword evidence="3" id="KW-1185">Reference proteome</keyword>
<organism evidence="2 3">
    <name type="scientific">Nitratireductor basaltis</name>
    <dbReference type="NCBI Taxonomy" id="472175"/>
    <lineage>
        <taxon>Bacteria</taxon>
        <taxon>Pseudomonadati</taxon>
        <taxon>Pseudomonadota</taxon>
        <taxon>Alphaproteobacteria</taxon>
        <taxon>Hyphomicrobiales</taxon>
        <taxon>Phyllobacteriaceae</taxon>
        <taxon>Nitratireductor</taxon>
    </lineage>
</organism>
<comment type="caution">
    <text evidence="2">The sequence shown here is derived from an EMBL/GenBank/DDBJ whole genome shotgun (WGS) entry which is preliminary data.</text>
</comment>
<dbReference type="Proteomes" id="UP000053675">
    <property type="component" value="Unassembled WGS sequence"/>
</dbReference>
<feature type="transmembrane region" description="Helical" evidence="1">
    <location>
        <begin position="59"/>
        <end position="78"/>
    </location>
</feature>
<dbReference type="RefSeq" id="WP_036481099.1">
    <property type="nucleotide sequence ID" value="NZ_JMQM01000001.1"/>
</dbReference>
<gene>
    <name evidence="2" type="ORF">EL18_01402</name>
</gene>
<proteinExistence type="predicted"/>
<keyword evidence="1" id="KW-0812">Transmembrane</keyword>
<keyword evidence="1" id="KW-1133">Transmembrane helix</keyword>
<dbReference type="EMBL" id="JMQM01000001">
    <property type="protein sequence ID" value="KFB10371.1"/>
    <property type="molecule type" value="Genomic_DNA"/>
</dbReference>
<sequence>MNHPSPTYARHEEAKHMRWAMICADAGETDAAEEERKSADTFARVAEIVERALAETPTAAALMASLAFAIPFCALVFGA</sequence>
<dbReference type="STRING" id="472175.EL18_01402"/>
<reference evidence="2 3" key="1">
    <citation type="submission" date="2014-05" db="EMBL/GenBank/DDBJ databases">
        <title>Draft Genome Sequence of Nitratireductor basaltis Strain UMTGB225, A Marine Bacterium Isolated from Green Barrel Tunicate.</title>
        <authorList>
            <person name="Gan H.Y."/>
        </authorList>
    </citation>
    <scope>NUCLEOTIDE SEQUENCE [LARGE SCALE GENOMIC DNA]</scope>
    <source>
        <strain evidence="2 3">UMTGB225</strain>
    </source>
</reference>
<evidence type="ECO:0000313" key="2">
    <source>
        <dbReference type="EMBL" id="KFB10371.1"/>
    </source>
</evidence>
<keyword evidence="1" id="KW-0472">Membrane</keyword>
<dbReference type="PATRIC" id="fig|472175.3.peg.1417"/>
<name>A0A084UBN5_9HYPH</name>